<dbReference type="Proteomes" id="UP000192277">
    <property type="component" value="Unassembled WGS sequence"/>
</dbReference>
<evidence type="ECO:0000313" key="5">
    <source>
        <dbReference type="EMBL" id="OQP55296.1"/>
    </source>
</evidence>
<proteinExistence type="inferred from homology"/>
<evidence type="ECO:0000256" key="3">
    <source>
        <dbReference type="ARBA" id="ARBA00006171"/>
    </source>
</evidence>
<evidence type="ECO:0000256" key="2">
    <source>
        <dbReference type="ARBA" id="ARBA00004818"/>
    </source>
</evidence>
<dbReference type="InterPro" id="IPR036412">
    <property type="entry name" value="HAD-like_sf"/>
</dbReference>
<evidence type="ECO:0000256" key="4">
    <source>
        <dbReference type="ARBA" id="ARBA00013078"/>
    </source>
</evidence>
<comment type="catalytic activity">
    <reaction evidence="1">
        <text>2-phosphoglycolate + H2O = glycolate + phosphate</text>
        <dbReference type="Rhea" id="RHEA:14369"/>
        <dbReference type="ChEBI" id="CHEBI:15377"/>
        <dbReference type="ChEBI" id="CHEBI:29805"/>
        <dbReference type="ChEBI" id="CHEBI:43474"/>
        <dbReference type="ChEBI" id="CHEBI:58033"/>
        <dbReference type="EC" id="3.1.3.18"/>
    </reaction>
</comment>
<dbReference type="SFLD" id="SFLDG01129">
    <property type="entry name" value="C1.5:_HAD__Beta-PGM__Phosphata"/>
    <property type="match status" value="1"/>
</dbReference>
<dbReference type="InterPro" id="IPR023198">
    <property type="entry name" value="PGP-like_dom2"/>
</dbReference>
<dbReference type="Gene3D" id="1.10.150.240">
    <property type="entry name" value="Putative phosphatase, domain 2"/>
    <property type="match status" value="1"/>
</dbReference>
<dbReference type="InterPro" id="IPR050155">
    <property type="entry name" value="HAD-like_hydrolase_sf"/>
</dbReference>
<reference evidence="5 6" key="1">
    <citation type="submission" date="2016-04" db="EMBL/GenBank/DDBJ databases">
        <authorList>
            <person name="Chen L."/>
            <person name="Zhuang W."/>
            <person name="Wang G."/>
        </authorList>
    </citation>
    <scope>NUCLEOTIDE SEQUENCE [LARGE SCALE GENOMIC DNA]</scope>
    <source>
        <strain evidence="6">GR20</strain>
    </source>
</reference>
<name>A0ABX3P6H4_9BACT</name>
<dbReference type="SFLD" id="SFLDS00003">
    <property type="entry name" value="Haloacid_Dehalogenase"/>
    <property type="match status" value="1"/>
</dbReference>
<comment type="caution">
    <text evidence="5">The sequence shown here is derived from an EMBL/GenBank/DDBJ whole genome shotgun (WGS) entry which is preliminary data.</text>
</comment>
<accession>A0ABX3P6H4</accession>
<dbReference type="EC" id="3.1.3.18" evidence="4"/>
<dbReference type="EMBL" id="LWBO01000001">
    <property type="protein sequence ID" value="OQP55296.1"/>
    <property type="molecule type" value="Genomic_DNA"/>
</dbReference>
<dbReference type="Pfam" id="PF13419">
    <property type="entry name" value="HAD_2"/>
    <property type="match status" value="1"/>
</dbReference>
<dbReference type="RefSeq" id="WP_014222891.1">
    <property type="nucleotide sequence ID" value="NZ_LWBO01000001.1"/>
</dbReference>
<gene>
    <name evidence="5" type="ORF">A4D02_03030</name>
</gene>
<dbReference type="InterPro" id="IPR041492">
    <property type="entry name" value="HAD_2"/>
</dbReference>
<dbReference type="PANTHER" id="PTHR43434">
    <property type="entry name" value="PHOSPHOGLYCOLATE PHOSPHATASE"/>
    <property type="match status" value="1"/>
</dbReference>
<dbReference type="Gene3D" id="3.40.50.1000">
    <property type="entry name" value="HAD superfamily/HAD-like"/>
    <property type="match status" value="1"/>
</dbReference>
<organism evidence="5 6">
    <name type="scientific">Niastella koreensis</name>
    <dbReference type="NCBI Taxonomy" id="354356"/>
    <lineage>
        <taxon>Bacteria</taxon>
        <taxon>Pseudomonadati</taxon>
        <taxon>Bacteroidota</taxon>
        <taxon>Chitinophagia</taxon>
        <taxon>Chitinophagales</taxon>
        <taxon>Chitinophagaceae</taxon>
        <taxon>Niastella</taxon>
    </lineage>
</organism>
<comment type="similarity">
    <text evidence="3">Belongs to the HAD-like hydrolase superfamily. CbbY/CbbZ/Gph/YieH family.</text>
</comment>
<dbReference type="PANTHER" id="PTHR43434:SF1">
    <property type="entry name" value="PHOSPHOGLYCOLATE PHOSPHATASE"/>
    <property type="match status" value="1"/>
</dbReference>
<protein>
    <recommendedName>
        <fullName evidence="4">phosphoglycolate phosphatase</fullName>
        <ecNumber evidence="4">3.1.3.18</ecNumber>
    </recommendedName>
</protein>
<keyword evidence="6" id="KW-1185">Reference proteome</keyword>
<evidence type="ECO:0000313" key="6">
    <source>
        <dbReference type="Proteomes" id="UP000192277"/>
    </source>
</evidence>
<comment type="pathway">
    <text evidence="2">Organic acid metabolism; glycolate biosynthesis; glycolate from 2-phosphoglycolate: step 1/1.</text>
</comment>
<sequence>MKEKNIFFDLDGTLLDSRERLYRLFQNLVPASKLTFDDYWALKRNKISHKEILINQFAYTAEDFTRFEQIWLNNIESAEWLSFDKPFEGVTAYLQELSKTNSLYIVTARQLEDQALQQVDKFNWNRFFEKVFVTNGLQDKFELIANSIKTSSTDWLVGDTGKDIQTGKRLGVKTAAVFSGFLSKEVLMEYKPDVIASSVLELNFNA</sequence>
<dbReference type="InterPro" id="IPR023214">
    <property type="entry name" value="HAD_sf"/>
</dbReference>
<dbReference type="SUPFAM" id="SSF56784">
    <property type="entry name" value="HAD-like"/>
    <property type="match status" value="1"/>
</dbReference>
<evidence type="ECO:0000256" key="1">
    <source>
        <dbReference type="ARBA" id="ARBA00000830"/>
    </source>
</evidence>